<dbReference type="Proteomes" id="UP000321249">
    <property type="component" value="Unassembled WGS sequence"/>
</dbReference>
<evidence type="ECO:0000313" key="2">
    <source>
        <dbReference type="EMBL" id="TXC63691.1"/>
    </source>
</evidence>
<keyword evidence="3" id="KW-1185">Reference proteome</keyword>
<proteinExistence type="predicted"/>
<feature type="region of interest" description="Disordered" evidence="1">
    <location>
        <begin position="74"/>
        <end position="93"/>
    </location>
</feature>
<sequence length="93" mass="9622">MLNAIPGRTGCPAISDHAVLRFLERAYGLGPLIAAARSEMAAGASPAIDFGAPIAIVHGVRLVIRGGQVVTALPKPRGAGDRGRAHRRMADES</sequence>
<dbReference type="OrthoDB" id="7605594at2"/>
<comment type="caution">
    <text evidence="2">The sequence shown here is derived from an EMBL/GenBank/DDBJ whole genome shotgun (WGS) entry which is preliminary data.</text>
</comment>
<feature type="compositionally biased region" description="Basic and acidic residues" evidence="1">
    <location>
        <begin position="78"/>
        <end position="93"/>
    </location>
</feature>
<evidence type="ECO:0000313" key="3">
    <source>
        <dbReference type="Proteomes" id="UP000321249"/>
    </source>
</evidence>
<evidence type="ECO:0000256" key="1">
    <source>
        <dbReference type="SAM" id="MobiDB-lite"/>
    </source>
</evidence>
<accession>A0A5C6TUN8</accession>
<gene>
    <name evidence="2" type="ORF">FRZ32_08490</name>
</gene>
<dbReference type="EMBL" id="VOQQ01000001">
    <property type="protein sequence ID" value="TXC63691.1"/>
    <property type="molecule type" value="Genomic_DNA"/>
</dbReference>
<reference evidence="2 3" key="1">
    <citation type="journal article" date="2015" name="J. Microbiol.">
        <title>Sphingosinicella ginsenosidimutans sp. nov., with ginsenoside converting activity.</title>
        <authorList>
            <person name="Kim J.K."/>
            <person name="Kang M.S."/>
            <person name="Park S.C."/>
            <person name="Kim K.M."/>
            <person name="Choi K."/>
            <person name="Yoon M.H."/>
            <person name="Im W.T."/>
        </authorList>
    </citation>
    <scope>NUCLEOTIDE SEQUENCE [LARGE SCALE GENOMIC DNA]</scope>
    <source>
        <strain evidence="2 3">BS-11</strain>
    </source>
</reference>
<dbReference type="RefSeq" id="WP_147043097.1">
    <property type="nucleotide sequence ID" value="NZ_BAABIR010000004.1"/>
</dbReference>
<dbReference type="AlphaFoldDB" id="A0A5C6TUN8"/>
<protein>
    <submittedName>
        <fullName evidence="2">Uncharacterized protein</fullName>
    </submittedName>
</protein>
<organism evidence="2 3">
    <name type="scientific">Allosphingosinicella ginsenosidimutans</name>
    <dbReference type="NCBI Taxonomy" id="1176539"/>
    <lineage>
        <taxon>Bacteria</taxon>
        <taxon>Pseudomonadati</taxon>
        <taxon>Pseudomonadota</taxon>
        <taxon>Alphaproteobacteria</taxon>
        <taxon>Sphingomonadales</taxon>
        <taxon>Sphingomonadaceae</taxon>
        <taxon>Allosphingosinicella</taxon>
    </lineage>
</organism>
<name>A0A5C6TUN8_9SPHN</name>